<protein>
    <submittedName>
        <fullName evidence="2">Uncharacterized protein</fullName>
    </submittedName>
</protein>
<comment type="caution">
    <text evidence="2">The sequence shown here is derived from an EMBL/GenBank/DDBJ whole genome shotgun (WGS) entry which is preliminary data.</text>
</comment>
<keyword evidence="1" id="KW-0812">Transmembrane</keyword>
<organism evidence="2 3">
    <name type="scientific">Phytophthora megakarya</name>
    <dbReference type="NCBI Taxonomy" id="4795"/>
    <lineage>
        <taxon>Eukaryota</taxon>
        <taxon>Sar</taxon>
        <taxon>Stramenopiles</taxon>
        <taxon>Oomycota</taxon>
        <taxon>Peronosporomycetes</taxon>
        <taxon>Peronosporales</taxon>
        <taxon>Peronosporaceae</taxon>
        <taxon>Phytophthora</taxon>
    </lineage>
</organism>
<gene>
    <name evidence="2" type="ORF">PHMEG_00039941</name>
</gene>
<dbReference type="AlphaFoldDB" id="A0A225UEV9"/>
<evidence type="ECO:0000256" key="1">
    <source>
        <dbReference type="SAM" id="Phobius"/>
    </source>
</evidence>
<dbReference type="EMBL" id="NBNE01020181">
    <property type="protein sequence ID" value="OWY91470.1"/>
    <property type="molecule type" value="Genomic_DNA"/>
</dbReference>
<evidence type="ECO:0000313" key="3">
    <source>
        <dbReference type="Proteomes" id="UP000198211"/>
    </source>
</evidence>
<keyword evidence="1" id="KW-0472">Membrane</keyword>
<keyword evidence="3" id="KW-1185">Reference proteome</keyword>
<evidence type="ECO:0000313" key="2">
    <source>
        <dbReference type="EMBL" id="OWY91470.1"/>
    </source>
</evidence>
<name>A0A225UEV9_9STRA</name>
<feature type="transmembrane region" description="Helical" evidence="1">
    <location>
        <begin position="12"/>
        <end position="32"/>
    </location>
</feature>
<accession>A0A225UEV9</accession>
<sequence length="175" mass="19909">MKDSPSTLWTMLLVMVILKLFAGCTTIGMRVVRGGRFKGLRVQVIYSGCIACSGKTKFYFGGCDVLCCRSSTMGHLKVLQLFATNTYFSDPQYMTPIMVNAVKIRKLVIIEWLVRCGHEVRTEDKMWIKDPTDLMTIMFEGSERSVPDIREIIWRHGDIRVNLCHGYSKTVASKL</sequence>
<dbReference type="Proteomes" id="UP000198211">
    <property type="component" value="Unassembled WGS sequence"/>
</dbReference>
<keyword evidence="1" id="KW-1133">Transmembrane helix</keyword>
<reference evidence="3" key="1">
    <citation type="submission" date="2017-03" db="EMBL/GenBank/DDBJ databases">
        <title>Phytopthora megakarya and P. palmivora, two closely related causual agents of cacao black pod achieved similar genome size and gene model numbers by different mechanisms.</title>
        <authorList>
            <person name="Ali S."/>
            <person name="Shao J."/>
            <person name="Larry D.J."/>
            <person name="Kronmiller B."/>
            <person name="Shen D."/>
            <person name="Strem M.D."/>
            <person name="Melnick R.L."/>
            <person name="Guiltinan M.J."/>
            <person name="Tyler B.M."/>
            <person name="Meinhardt L.W."/>
            <person name="Bailey B.A."/>
        </authorList>
    </citation>
    <scope>NUCLEOTIDE SEQUENCE [LARGE SCALE GENOMIC DNA]</scope>
    <source>
        <strain evidence="3">zdho120</strain>
    </source>
</reference>
<proteinExistence type="predicted"/>